<organism evidence="3">
    <name type="scientific">viral metagenome</name>
    <dbReference type="NCBI Taxonomy" id="1070528"/>
    <lineage>
        <taxon>unclassified sequences</taxon>
        <taxon>metagenomes</taxon>
        <taxon>organismal metagenomes</taxon>
    </lineage>
</organism>
<feature type="region of interest" description="Disordered" evidence="1">
    <location>
        <begin position="280"/>
        <end position="324"/>
    </location>
</feature>
<feature type="region of interest" description="Disordered" evidence="1">
    <location>
        <begin position="336"/>
        <end position="360"/>
    </location>
</feature>
<evidence type="ECO:0000256" key="1">
    <source>
        <dbReference type="SAM" id="MobiDB-lite"/>
    </source>
</evidence>
<feature type="transmembrane region" description="Helical" evidence="2">
    <location>
        <begin position="201"/>
        <end position="225"/>
    </location>
</feature>
<feature type="compositionally biased region" description="Low complexity" evidence="1">
    <location>
        <begin position="152"/>
        <end position="165"/>
    </location>
</feature>
<sequence>MKNIVLLFLFFIIGCNSIPNNCEKLWTNYNNNQEVTLYMCKQNITQTTTQQPTTTTQQPTTTTSSNIPSWFYDYLASQGWSPPSNNVETNNPTTTKPITTTKIITTTSLPTTTTQQPTTTTKEYLTTTKMPTTTPTQQPTTTKTITTTIPKTATTTRPTTSTISPVNPDKQQNNSNIDYSKSKKYLIDENNEKDKVIKNELLIIIILGIVCGVLLTSITTLIICYKCKCKCCEKKEPISPGNVTLKIKEKHEKHDIETGLTKDKIKDLEPFKGKDFDILRKQSMDRKQSKKHINKEGSDILKPKLPCPPNGPPPNGPPPNLQDAKKNFRKISKRLSNKNRNSWALPNHPQLGNMSKLPPIVPKSEKKINIKEINNPENLQNIKQSNVPTLHADVALDPKDKHMEFLLQEE</sequence>
<keyword evidence="2" id="KW-1133">Transmembrane helix</keyword>
<evidence type="ECO:0000313" key="3">
    <source>
        <dbReference type="EMBL" id="QHT06052.1"/>
    </source>
</evidence>
<keyword evidence="2" id="KW-0472">Membrane</keyword>
<reference evidence="3" key="1">
    <citation type="journal article" date="2020" name="Nature">
        <title>Giant virus diversity and host interactions through global metagenomics.</title>
        <authorList>
            <person name="Schulz F."/>
            <person name="Roux S."/>
            <person name="Paez-Espino D."/>
            <person name="Jungbluth S."/>
            <person name="Walsh D.A."/>
            <person name="Denef V.J."/>
            <person name="McMahon K.D."/>
            <person name="Konstantinidis K.T."/>
            <person name="Eloe-Fadrosh E.A."/>
            <person name="Kyrpides N.C."/>
            <person name="Woyke T."/>
        </authorList>
    </citation>
    <scope>NUCLEOTIDE SEQUENCE</scope>
    <source>
        <strain evidence="3">GVMAG-M-3300021425-14</strain>
    </source>
</reference>
<dbReference type="EMBL" id="MN739463">
    <property type="protein sequence ID" value="QHT06052.1"/>
    <property type="molecule type" value="Genomic_DNA"/>
</dbReference>
<name>A0A6C0CPK1_9ZZZZ</name>
<keyword evidence="2" id="KW-0812">Transmembrane</keyword>
<dbReference type="AlphaFoldDB" id="A0A6C0CPK1"/>
<feature type="region of interest" description="Disordered" evidence="1">
    <location>
        <begin position="152"/>
        <end position="177"/>
    </location>
</feature>
<feature type="compositionally biased region" description="Pro residues" evidence="1">
    <location>
        <begin position="305"/>
        <end position="320"/>
    </location>
</feature>
<evidence type="ECO:0000256" key="2">
    <source>
        <dbReference type="SAM" id="Phobius"/>
    </source>
</evidence>
<dbReference type="PROSITE" id="PS51257">
    <property type="entry name" value="PROKAR_LIPOPROTEIN"/>
    <property type="match status" value="1"/>
</dbReference>
<protein>
    <submittedName>
        <fullName evidence="3">Uncharacterized protein</fullName>
    </submittedName>
</protein>
<accession>A0A6C0CPK1</accession>
<proteinExistence type="predicted"/>